<dbReference type="GO" id="GO:1990542">
    <property type="term" value="P:mitochondrial transmembrane transport"/>
    <property type="evidence" value="ECO:0007669"/>
    <property type="project" value="InterPro"/>
</dbReference>
<dbReference type="EMBL" id="BDGG01000003">
    <property type="protein sequence ID" value="GAU95566.1"/>
    <property type="molecule type" value="Genomic_DNA"/>
</dbReference>
<dbReference type="SUPFAM" id="SSF103506">
    <property type="entry name" value="Mitochondrial carrier"/>
    <property type="match status" value="1"/>
</dbReference>
<evidence type="ECO:0000256" key="3">
    <source>
        <dbReference type="ARBA" id="ARBA00022448"/>
    </source>
</evidence>
<feature type="repeat" description="Solcar" evidence="10">
    <location>
        <begin position="29"/>
        <end position="152"/>
    </location>
</feature>
<dbReference type="STRING" id="947166.A0A1D1V147"/>
<dbReference type="Gene3D" id="1.50.40.10">
    <property type="entry name" value="Mitochondrial carrier domain"/>
    <property type="match status" value="2"/>
</dbReference>
<feature type="transmembrane region" description="Helical" evidence="12">
    <location>
        <begin position="163"/>
        <end position="186"/>
    </location>
</feature>
<dbReference type="OrthoDB" id="1747031at2759"/>
<keyword evidence="6" id="KW-0999">Mitochondrion inner membrane</keyword>
<evidence type="ECO:0000256" key="1">
    <source>
        <dbReference type="ARBA" id="ARBA00004448"/>
    </source>
</evidence>
<keyword evidence="4 10" id="KW-0812">Transmembrane</keyword>
<evidence type="ECO:0000256" key="12">
    <source>
        <dbReference type="SAM" id="Phobius"/>
    </source>
</evidence>
<feature type="repeat" description="Solcar" evidence="10">
    <location>
        <begin position="254"/>
        <end position="351"/>
    </location>
</feature>
<evidence type="ECO:0008006" key="15">
    <source>
        <dbReference type="Google" id="ProtNLM"/>
    </source>
</evidence>
<dbReference type="PROSITE" id="PS50920">
    <property type="entry name" value="SOLCAR"/>
    <property type="match status" value="3"/>
</dbReference>
<evidence type="ECO:0000256" key="4">
    <source>
        <dbReference type="ARBA" id="ARBA00022692"/>
    </source>
</evidence>
<dbReference type="PANTHER" id="PTHR45760">
    <property type="entry name" value="FI19922P1-RELATED"/>
    <property type="match status" value="1"/>
</dbReference>
<dbReference type="PRINTS" id="PR00926">
    <property type="entry name" value="MITOCARRIER"/>
</dbReference>
<sequence>MDSFGSYFTDVSAILLKPDTPLIMNVNGITPAQQIIASSTGAMLTSVFTTPLDVVKVRLQSQVKGLQQEVCAVCYTAFLGHHDCHVIDGAAGRAAIPRSSPTPRFNGTLDTLVKVSRQEGVRSLWAGLPPTLLMVVPSTVLYFTTYEQIKYRLSLSRHKDSVFVPILAGAVARVCAVSVVSPVELIRTKLQSEKLSYRYLQKAVSATVKQDGILSLWRGWGPTVLRDVPFSCLYWLCYETFKSKVKERHADDDLPFVWAFACGATAGTIAGVATLPFDVVKTHRQIELGQMLSANRDKVSCKPITSTLGLMMKLFRERGITSLFSGVAPRIGKVAPSCAIMISSYEFFKGFFRRKNLEKGRDEAPVAVQRRVGRPTDDGMGKTVNIE</sequence>
<evidence type="ECO:0000313" key="14">
    <source>
        <dbReference type="Proteomes" id="UP000186922"/>
    </source>
</evidence>
<evidence type="ECO:0000256" key="8">
    <source>
        <dbReference type="ARBA" id="ARBA00023128"/>
    </source>
</evidence>
<dbReference type="AlphaFoldDB" id="A0A1D1V147"/>
<evidence type="ECO:0000256" key="9">
    <source>
        <dbReference type="ARBA" id="ARBA00023136"/>
    </source>
</evidence>
<keyword evidence="3 11" id="KW-0813">Transport</keyword>
<gene>
    <name evidence="13" type="primary">RvY_07165-1</name>
    <name evidence="13" type="synonym">RvY_07165.1</name>
    <name evidence="13" type="ORF">RvY_07165</name>
</gene>
<dbReference type="InterPro" id="IPR023395">
    <property type="entry name" value="MCP_dom_sf"/>
</dbReference>
<accession>A0A1D1V147</accession>
<feature type="transmembrane region" description="Helical" evidence="12">
    <location>
        <begin position="124"/>
        <end position="143"/>
    </location>
</feature>
<keyword evidence="8" id="KW-0496">Mitochondrion</keyword>
<comment type="subcellular location">
    <subcellularLocation>
        <location evidence="1">Mitochondrion inner membrane</location>
        <topology evidence="1">Multi-pass membrane protein</topology>
    </subcellularLocation>
</comment>
<proteinExistence type="inferred from homology"/>
<dbReference type="InterPro" id="IPR002067">
    <property type="entry name" value="MCP"/>
</dbReference>
<name>A0A1D1V147_RAMVA</name>
<evidence type="ECO:0000256" key="5">
    <source>
        <dbReference type="ARBA" id="ARBA00022737"/>
    </source>
</evidence>
<dbReference type="PANTHER" id="PTHR45760:SF2">
    <property type="entry name" value="FI19922P1-RELATED"/>
    <property type="match status" value="1"/>
</dbReference>
<dbReference type="Pfam" id="PF00153">
    <property type="entry name" value="Mito_carr"/>
    <property type="match status" value="4"/>
</dbReference>
<keyword evidence="7 12" id="KW-1133">Transmembrane helix</keyword>
<evidence type="ECO:0000256" key="2">
    <source>
        <dbReference type="ARBA" id="ARBA00006375"/>
    </source>
</evidence>
<feature type="repeat" description="Solcar" evidence="10">
    <location>
        <begin position="160"/>
        <end position="244"/>
    </location>
</feature>
<comment type="caution">
    <text evidence="13">The sequence shown here is derived from an EMBL/GenBank/DDBJ whole genome shotgun (WGS) entry which is preliminary data.</text>
</comment>
<evidence type="ECO:0000256" key="7">
    <source>
        <dbReference type="ARBA" id="ARBA00022989"/>
    </source>
</evidence>
<organism evidence="13 14">
    <name type="scientific">Ramazzottius varieornatus</name>
    <name type="common">Water bear</name>
    <name type="synonym">Tardigrade</name>
    <dbReference type="NCBI Taxonomy" id="947166"/>
    <lineage>
        <taxon>Eukaryota</taxon>
        <taxon>Metazoa</taxon>
        <taxon>Ecdysozoa</taxon>
        <taxon>Tardigrada</taxon>
        <taxon>Eutardigrada</taxon>
        <taxon>Parachela</taxon>
        <taxon>Hypsibioidea</taxon>
        <taxon>Ramazzottiidae</taxon>
        <taxon>Ramazzottius</taxon>
    </lineage>
</organism>
<keyword evidence="5" id="KW-0677">Repeat</keyword>
<evidence type="ECO:0000256" key="11">
    <source>
        <dbReference type="RuleBase" id="RU000488"/>
    </source>
</evidence>
<dbReference type="InterPro" id="IPR045315">
    <property type="entry name" value="Mtm1-like"/>
</dbReference>
<dbReference type="InterPro" id="IPR018108">
    <property type="entry name" value="MCP_transmembrane"/>
</dbReference>
<evidence type="ECO:0000256" key="6">
    <source>
        <dbReference type="ARBA" id="ARBA00022792"/>
    </source>
</evidence>
<comment type="similarity">
    <text evidence="2 11">Belongs to the mitochondrial carrier (TC 2.A.29) family.</text>
</comment>
<dbReference type="GO" id="GO:0005743">
    <property type="term" value="C:mitochondrial inner membrane"/>
    <property type="evidence" value="ECO:0007669"/>
    <property type="project" value="UniProtKB-SubCell"/>
</dbReference>
<evidence type="ECO:0000256" key="10">
    <source>
        <dbReference type="PROSITE-ProRule" id="PRU00282"/>
    </source>
</evidence>
<keyword evidence="14" id="KW-1185">Reference proteome</keyword>
<reference evidence="13 14" key="1">
    <citation type="journal article" date="2016" name="Nat. Commun.">
        <title>Extremotolerant tardigrade genome and improved radiotolerance of human cultured cells by tardigrade-unique protein.</title>
        <authorList>
            <person name="Hashimoto T."/>
            <person name="Horikawa D.D."/>
            <person name="Saito Y."/>
            <person name="Kuwahara H."/>
            <person name="Kozuka-Hata H."/>
            <person name="Shin-I T."/>
            <person name="Minakuchi Y."/>
            <person name="Ohishi K."/>
            <person name="Motoyama A."/>
            <person name="Aizu T."/>
            <person name="Enomoto A."/>
            <person name="Kondo K."/>
            <person name="Tanaka S."/>
            <person name="Hara Y."/>
            <person name="Koshikawa S."/>
            <person name="Sagara H."/>
            <person name="Miura T."/>
            <person name="Yokobori S."/>
            <person name="Miyagawa K."/>
            <person name="Suzuki Y."/>
            <person name="Kubo T."/>
            <person name="Oyama M."/>
            <person name="Kohara Y."/>
            <person name="Fujiyama A."/>
            <person name="Arakawa K."/>
            <person name="Katayama T."/>
            <person name="Toyoda A."/>
            <person name="Kunieda T."/>
        </authorList>
    </citation>
    <scope>NUCLEOTIDE SEQUENCE [LARGE SCALE GENOMIC DNA]</scope>
    <source>
        <strain evidence="13 14">YOKOZUNA-1</strain>
    </source>
</reference>
<evidence type="ECO:0000313" key="13">
    <source>
        <dbReference type="EMBL" id="GAU95566.1"/>
    </source>
</evidence>
<keyword evidence="9 10" id="KW-0472">Membrane</keyword>
<dbReference type="Proteomes" id="UP000186922">
    <property type="component" value="Unassembled WGS sequence"/>
</dbReference>
<protein>
    <recommendedName>
        <fullName evidence="15">Solute carrier family 25 member 40</fullName>
    </recommendedName>
</protein>